<comment type="caution">
    <text evidence="1">The sequence shown here is derived from an EMBL/GenBank/DDBJ whole genome shotgun (WGS) entry which is preliminary data.</text>
</comment>
<dbReference type="InterPro" id="IPR037175">
    <property type="entry name" value="KFase_sf"/>
</dbReference>
<gene>
    <name evidence="1" type="ORF">K1Y72_30865</name>
</gene>
<keyword evidence="2" id="KW-1185">Reference proteome</keyword>
<evidence type="ECO:0000313" key="1">
    <source>
        <dbReference type="EMBL" id="MBW8486806.1"/>
    </source>
</evidence>
<dbReference type="Proteomes" id="UP000774570">
    <property type="component" value="Unassembled WGS sequence"/>
</dbReference>
<protein>
    <submittedName>
        <fullName evidence="1">Cyclase family protein</fullName>
    </submittedName>
</protein>
<dbReference type="PANTHER" id="PTHR31118">
    <property type="entry name" value="CYCLASE-LIKE PROTEIN 2"/>
    <property type="match status" value="1"/>
</dbReference>
<dbReference type="Gene3D" id="3.50.30.50">
    <property type="entry name" value="Putative cyclase"/>
    <property type="match status" value="1"/>
</dbReference>
<evidence type="ECO:0000313" key="2">
    <source>
        <dbReference type="Proteomes" id="UP000774570"/>
    </source>
</evidence>
<organism evidence="1 2">
    <name type="scientific">Actinomadura parmotrematis</name>
    <dbReference type="NCBI Taxonomy" id="2864039"/>
    <lineage>
        <taxon>Bacteria</taxon>
        <taxon>Bacillati</taxon>
        <taxon>Actinomycetota</taxon>
        <taxon>Actinomycetes</taxon>
        <taxon>Streptosporangiales</taxon>
        <taxon>Thermomonosporaceae</taxon>
        <taxon>Actinomadura</taxon>
    </lineage>
</organism>
<reference evidence="1 2" key="1">
    <citation type="submission" date="2021-07" db="EMBL/GenBank/DDBJ databases">
        <title>Actinomadura sp. PM05-2 isolated from lichen.</title>
        <authorList>
            <person name="Somphong A."/>
            <person name="Phongsopitanun W."/>
            <person name="Tanasupawat S."/>
            <person name="Peongsungnone V."/>
        </authorList>
    </citation>
    <scope>NUCLEOTIDE SEQUENCE [LARGE SCALE GENOMIC DNA]</scope>
    <source>
        <strain evidence="1 2">PM05-2</strain>
    </source>
</reference>
<dbReference type="InterPro" id="IPR007325">
    <property type="entry name" value="KFase/CYL"/>
</dbReference>
<sequence>MRIIDLSHEIGAGFAAYPGLPAPVIDDYLGWEDSHRTYCPGTEFRIGRITMVGNTGTYLDTPAHRYRDGFDLGALPLEAVVERPGLLVRTGARAICAEAFDGLPVRGRAVLVDTGWCRHWRTARYGDAGHPHLTAGAAALLAERGAGLVGIDSVNIDDTSPRSAGRRPAHSALLAAGIPIVEHLCGLDELHDGPFTFTAVPVKVSGLATFPVRAYARQRPI</sequence>
<accession>A0ABS7G2V2</accession>
<dbReference type="EMBL" id="JAIBOA010000027">
    <property type="protein sequence ID" value="MBW8486806.1"/>
    <property type="molecule type" value="Genomic_DNA"/>
</dbReference>
<dbReference type="RefSeq" id="WP_220170048.1">
    <property type="nucleotide sequence ID" value="NZ_JAIBOA010000027.1"/>
</dbReference>
<dbReference type="PANTHER" id="PTHR31118:SF32">
    <property type="entry name" value="KYNURENINE FORMAMIDASE"/>
    <property type="match status" value="1"/>
</dbReference>
<name>A0ABS7G2V2_9ACTN</name>
<proteinExistence type="predicted"/>
<dbReference type="SUPFAM" id="SSF102198">
    <property type="entry name" value="Putative cyclase"/>
    <property type="match status" value="1"/>
</dbReference>
<dbReference type="Pfam" id="PF04199">
    <property type="entry name" value="Cyclase"/>
    <property type="match status" value="1"/>
</dbReference>